<dbReference type="EMBL" id="VVXK01000052">
    <property type="protein sequence ID" value="KAA2363816.1"/>
    <property type="molecule type" value="Genomic_DNA"/>
</dbReference>
<name>A0A5B3FRM1_9BACT</name>
<gene>
    <name evidence="3" type="ORF">F2Y13_15855</name>
</gene>
<feature type="domain" description="Transposase InsH N-terminal" evidence="1">
    <location>
        <begin position="46"/>
        <end position="107"/>
    </location>
</feature>
<dbReference type="InterPro" id="IPR025668">
    <property type="entry name" value="Tnp_DDE_dom"/>
</dbReference>
<organism evidence="3 4">
    <name type="scientific">Alistipes shahii</name>
    <dbReference type="NCBI Taxonomy" id="328814"/>
    <lineage>
        <taxon>Bacteria</taxon>
        <taxon>Pseudomonadati</taxon>
        <taxon>Bacteroidota</taxon>
        <taxon>Bacteroidia</taxon>
        <taxon>Bacteroidales</taxon>
        <taxon>Rikenellaceae</taxon>
        <taxon>Alistipes</taxon>
    </lineage>
</organism>
<dbReference type="InterPro" id="IPR008490">
    <property type="entry name" value="Transposase_InsH_N"/>
</dbReference>
<proteinExistence type="predicted"/>
<evidence type="ECO:0000259" key="1">
    <source>
        <dbReference type="Pfam" id="PF05598"/>
    </source>
</evidence>
<dbReference type="PANTHER" id="PTHR33408">
    <property type="entry name" value="TRANSPOSASE"/>
    <property type="match status" value="1"/>
</dbReference>
<evidence type="ECO:0000259" key="2">
    <source>
        <dbReference type="Pfam" id="PF13751"/>
    </source>
</evidence>
<protein>
    <submittedName>
        <fullName evidence="3">Transposase</fullName>
    </submittedName>
</protein>
<dbReference type="Pfam" id="PF05598">
    <property type="entry name" value="DUF772"/>
    <property type="match status" value="1"/>
</dbReference>
<evidence type="ECO:0000313" key="4">
    <source>
        <dbReference type="Proteomes" id="UP000323567"/>
    </source>
</evidence>
<dbReference type="PANTHER" id="PTHR33408:SF2">
    <property type="entry name" value="TRANSPOSASE DDE DOMAIN-CONTAINING PROTEIN"/>
    <property type="match status" value="1"/>
</dbReference>
<sequence length="549" mass="63205">MKHFTGFQDMLFYSCPVPPEEREKLDAFLLLLEKSNAWKYLNGCNTEVEPGRPKIDECKLFAAVLYCFVLGKASLREIETACSTDLRIIYLTGQVNPSASSFSRFITSLIPKLSTIFPAIMKAIFRTYSVPMNTLFLDGSKFEANANKYKFVWKPTTLHIRLSEKVANLLGLMHLGSDLPSEGIISSKLIMRKIDEAEKITPDTVAGGEKALKEMRSQLSQYFMKSLEYEEKETICGENRNSYYKTDHDATAMCLKDDYYSGLGSNMHAAYNTQILVSNGFIVSYYVSQDRSDTRTLANAIEQFHKWYGRYPEKLCADAGYGSFSNYEYCEQKGIQAFIKYPSWNGERTGRNPALYEYVDEKTITCLGFRKGVRVKLADRKHSWPNSSFFRVNDCEGCAFEPYCKRLLKIKTGKSRIFEIQPHHAQLKQQARDLLLSPEGIELRVNRSCQVEGAFGVLKQNMQYTRFRRRTLDRVTVEFALTCLGMNIRKYIRFSIKNSLPFYWKAPEDLAPETFKKPSARRIINRLKKRKKLQPNEIAKKGYKKKGKC</sequence>
<dbReference type="Pfam" id="PF13751">
    <property type="entry name" value="DDE_Tnp_1_6"/>
    <property type="match status" value="1"/>
</dbReference>
<accession>A0A5B3FRM1</accession>
<dbReference type="Proteomes" id="UP000323567">
    <property type="component" value="Unassembled WGS sequence"/>
</dbReference>
<dbReference type="AlphaFoldDB" id="A0A5B3FRM1"/>
<feature type="domain" description="Transposase DDE" evidence="2">
    <location>
        <begin position="386"/>
        <end position="491"/>
    </location>
</feature>
<evidence type="ECO:0000313" key="3">
    <source>
        <dbReference type="EMBL" id="KAA2363816.1"/>
    </source>
</evidence>
<reference evidence="3 4" key="1">
    <citation type="journal article" date="2019" name="Nat. Med.">
        <title>A library of human gut bacterial isolates paired with longitudinal multiomics data enables mechanistic microbiome research.</title>
        <authorList>
            <person name="Poyet M."/>
            <person name="Groussin M."/>
            <person name="Gibbons S.M."/>
            <person name="Avila-Pacheco J."/>
            <person name="Jiang X."/>
            <person name="Kearney S.M."/>
            <person name="Perrotta A.R."/>
            <person name="Berdy B."/>
            <person name="Zhao S."/>
            <person name="Lieberman T.D."/>
            <person name="Swanson P.K."/>
            <person name="Smith M."/>
            <person name="Roesemann S."/>
            <person name="Alexander J.E."/>
            <person name="Rich S.A."/>
            <person name="Livny J."/>
            <person name="Vlamakis H."/>
            <person name="Clish C."/>
            <person name="Bullock K."/>
            <person name="Deik A."/>
            <person name="Scott J."/>
            <person name="Pierce K.A."/>
            <person name="Xavier R.J."/>
            <person name="Alm E.J."/>
        </authorList>
    </citation>
    <scope>NUCLEOTIDE SEQUENCE [LARGE SCALE GENOMIC DNA]</scope>
    <source>
        <strain evidence="3 4">BIOML-A2</strain>
    </source>
</reference>
<comment type="caution">
    <text evidence="3">The sequence shown here is derived from an EMBL/GenBank/DDBJ whole genome shotgun (WGS) entry which is preliminary data.</text>
</comment>